<evidence type="ECO:0000256" key="4">
    <source>
        <dbReference type="ARBA" id="ARBA00023136"/>
    </source>
</evidence>
<keyword evidence="2" id="KW-0349">Heme</keyword>
<dbReference type="GO" id="GO:0020037">
    <property type="term" value="F:heme binding"/>
    <property type="evidence" value="ECO:0007669"/>
    <property type="project" value="InterPro"/>
</dbReference>
<dbReference type="GO" id="GO:0017003">
    <property type="term" value="P:protein-heme linkage"/>
    <property type="evidence" value="ECO:0007669"/>
    <property type="project" value="InterPro"/>
</dbReference>
<keyword evidence="2" id="KW-0408">Iron</keyword>
<sequence length="145" mass="15891">MKKIHIFGIIVIAVAIGIIITTSADASTYVNFTQAEELSKDNPSQKVHVVGQLKKDPAGKVVGLNFNAALDANHFEFLLVDDKGREQKVIYNAPQPQDFGKAEKIVIIGSMNGQVFQCDKILLKCPSKYQDGKAEFEEVKKTAAI</sequence>
<dbReference type="InterPro" id="IPR004329">
    <property type="entry name" value="CcmE"/>
</dbReference>
<keyword evidence="6" id="KW-1185">Reference proteome</keyword>
<dbReference type="InterPro" id="IPR012340">
    <property type="entry name" value="NA-bd_OB-fold"/>
</dbReference>
<comment type="subcellular location">
    <subcellularLocation>
        <location evidence="1">Membrane</location>
    </subcellularLocation>
</comment>
<evidence type="ECO:0000313" key="5">
    <source>
        <dbReference type="EMBL" id="SFQ33185.1"/>
    </source>
</evidence>
<dbReference type="GO" id="GO:0017004">
    <property type="term" value="P:cytochrome complex assembly"/>
    <property type="evidence" value="ECO:0007669"/>
    <property type="project" value="UniProtKB-KW"/>
</dbReference>
<evidence type="ECO:0000256" key="1">
    <source>
        <dbReference type="ARBA" id="ARBA00004370"/>
    </source>
</evidence>
<name>A0A1I5XMJ1_9BACT</name>
<dbReference type="InterPro" id="IPR036127">
    <property type="entry name" value="CcmE-like_sf"/>
</dbReference>
<dbReference type="Proteomes" id="UP000199306">
    <property type="component" value="Unassembled WGS sequence"/>
</dbReference>
<dbReference type="Gene3D" id="2.40.50.140">
    <property type="entry name" value="Nucleic acid-binding proteins"/>
    <property type="match status" value="1"/>
</dbReference>
<dbReference type="RefSeq" id="WP_092019047.1">
    <property type="nucleotide sequence ID" value="NZ_FOXH01000015.1"/>
</dbReference>
<dbReference type="AlphaFoldDB" id="A0A1I5XMJ1"/>
<reference evidence="5 6" key="1">
    <citation type="submission" date="2016-10" db="EMBL/GenBank/DDBJ databases">
        <authorList>
            <person name="de Groot N.N."/>
        </authorList>
    </citation>
    <scope>NUCLEOTIDE SEQUENCE [LARGE SCALE GENOMIC DNA]</scope>
    <source>
        <strain evidence="6">E92,LMG 26720,CCM 7988</strain>
    </source>
</reference>
<keyword evidence="2" id="KW-0479">Metal-binding</keyword>
<evidence type="ECO:0000256" key="3">
    <source>
        <dbReference type="ARBA" id="ARBA00022748"/>
    </source>
</evidence>
<keyword evidence="3" id="KW-0201">Cytochrome c-type biogenesis</keyword>
<dbReference type="SUPFAM" id="SSF82093">
    <property type="entry name" value="Heme chaperone CcmE"/>
    <property type="match status" value="1"/>
</dbReference>
<dbReference type="Pfam" id="PF03100">
    <property type="entry name" value="CcmE"/>
    <property type="match status" value="1"/>
</dbReference>
<proteinExistence type="predicted"/>
<dbReference type="GO" id="GO:0005886">
    <property type="term" value="C:plasma membrane"/>
    <property type="evidence" value="ECO:0007669"/>
    <property type="project" value="InterPro"/>
</dbReference>
<dbReference type="EMBL" id="FOXH01000015">
    <property type="protein sequence ID" value="SFQ33185.1"/>
    <property type="molecule type" value="Genomic_DNA"/>
</dbReference>
<accession>A0A1I5XMJ1</accession>
<evidence type="ECO:0000256" key="2">
    <source>
        <dbReference type="ARBA" id="ARBA00022617"/>
    </source>
</evidence>
<dbReference type="OrthoDB" id="1524250at2"/>
<evidence type="ECO:0000313" key="6">
    <source>
        <dbReference type="Proteomes" id="UP000199306"/>
    </source>
</evidence>
<organism evidence="5 6">
    <name type="scientific">Pseudarcicella hirudinis</name>
    <dbReference type="NCBI Taxonomy" id="1079859"/>
    <lineage>
        <taxon>Bacteria</taxon>
        <taxon>Pseudomonadati</taxon>
        <taxon>Bacteroidota</taxon>
        <taxon>Cytophagia</taxon>
        <taxon>Cytophagales</taxon>
        <taxon>Flectobacillaceae</taxon>
        <taxon>Pseudarcicella</taxon>
    </lineage>
</organism>
<dbReference type="STRING" id="1079859.SAMN04515674_11567"/>
<keyword evidence="4" id="KW-0472">Membrane</keyword>
<gene>
    <name evidence="5" type="ORF">SAMN04515674_11567</name>
</gene>
<protein>
    <submittedName>
        <fullName evidence="5">Cytochrome c-type biogenesis protein CcmE</fullName>
    </submittedName>
</protein>